<dbReference type="Pfam" id="PF13561">
    <property type="entry name" value="adh_short_C2"/>
    <property type="match status" value="1"/>
</dbReference>
<dbReference type="RefSeq" id="WP_147015192.1">
    <property type="nucleotide sequence ID" value="NZ_VORB01000010.1"/>
</dbReference>
<dbReference type="InterPro" id="IPR002347">
    <property type="entry name" value="SDR_fam"/>
</dbReference>
<reference evidence="3 4" key="1">
    <citation type="submission" date="2019-08" db="EMBL/GenBank/DDBJ databases">
        <title>Genome of Luteibaculum oceani JCM 18817.</title>
        <authorList>
            <person name="Bowman J.P."/>
        </authorList>
    </citation>
    <scope>NUCLEOTIDE SEQUENCE [LARGE SCALE GENOMIC DNA]</scope>
    <source>
        <strain evidence="3 4">JCM 18817</strain>
    </source>
</reference>
<dbReference type="InterPro" id="IPR036291">
    <property type="entry name" value="NAD(P)-bd_dom_sf"/>
</dbReference>
<gene>
    <name evidence="3" type="ORF">FRX97_10585</name>
</gene>
<dbReference type="GO" id="GO:0016491">
    <property type="term" value="F:oxidoreductase activity"/>
    <property type="evidence" value="ECO:0007669"/>
    <property type="project" value="UniProtKB-KW"/>
</dbReference>
<dbReference type="SUPFAM" id="SSF51735">
    <property type="entry name" value="NAD(P)-binding Rossmann-fold domains"/>
    <property type="match status" value="1"/>
</dbReference>
<dbReference type="Gene3D" id="3.40.50.720">
    <property type="entry name" value="NAD(P)-binding Rossmann-like Domain"/>
    <property type="match status" value="1"/>
</dbReference>
<dbReference type="EMBL" id="VORB01000010">
    <property type="protein sequence ID" value="TXC76190.1"/>
    <property type="molecule type" value="Genomic_DNA"/>
</dbReference>
<dbReference type="AlphaFoldDB" id="A0A5C6UU96"/>
<sequence length="226" mass="24455">MKKLLIVGASHGIGAAIFNEIKEEYEVITISREEPEYLGDSTHHKLDIIKDELPEISKLDALIYCPGSINLKPIRSLDEADFKADFEINVLGAVKTIKHYFKALKKGENSSILLFSTVAVAQGMPFHASVAASKAAVEGLGRSLAAEFAPTIRVNTIAPTVTDTPLASSLLRNEEAYEKLGARHPMKRVIQSEEIAALAAFLISSKAKNITGQTLRVDGGLSTIKL</sequence>
<organism evidence="3 4">
    <name type="scientific">Luteibaculum oceani</name>
    <dbReference type="NCBI Taxonomy" id="1294296"/>
    <lineage>
        <taxon>Bacteria</taxon>
        <taxon>Pseudomonadati</taxon>
        <taxon>Bacteroidota</taxon>
        <taxon>Flavobacteriia</taxon>
        <taxon>Flavobacteriales</taxon>
        <taxon>Luteibaculaceae</taxon>
        <taxon>Luteibaculum</taxon>
    </lineage>
</organism>
<dbReference type="InterPro" id="IPR051122">
    <property type="entry name" value="SDR_DHRS6-like"/>
</dbReference>
<dbReference type="Proteomes" id="UP000321168">
    <property type="component" value="Unassembled WGS sequence"/>
</dbReference>
<evidence type="ECO:0000313" key="4">
    <source>
        <dbReference type="Proteomes" id="UP000321168"/>
    </source>
</evidence>
<dbReference type="PANTHER" id="PTHR43477">
    <property type="entry name" value="DIHYDROANTICAPSIN 7-DEHYDROGENASE"/>
    <property type="match status" value="1"/>
</dbReference>
<proteinExistence type="inferred from homology"/>
<dbReference type="CDD" id="cd05233">
    <property type="entry name" value="SDR_c"/>
    <property type="match status" value="1"/>
</dbReference>
<accession>A0A5C6UU96</accession>
<evidence type="ECO:0000313" key="3">
    <source>
        <dbReference type="EMBL" id="TXC76190.1"/>
    </source>
</evidence>
<comment type="similarity">
    <text evidence="1">Belongs to the short-chain dehydrogenases/reductases (SDR) family.</text>
</comment>
<dbReference type="PRINTS" id="PR00081">
    <property type="entry name" value="GDHRDH"/>
</dbReference>
<dbReference type="OrthoDB" id="9803333at2"/>
<protein>
    <submittedName>
        <fullName evidence="3">SDR family oxidoreductase</fullName>
    </submittedName>
</protein>
<keyword evidence="4" id="KW-1185">Reference proteome</keyword>
<comment type="caution">
    <text evidence="3">The sequence shown here is derived from an EMBL/GenBank/DDBJ whole genome shotgun (WGS) entry which is preliminary data.</text>
</comment>
<evidence type="ECO:0000256" key="2">
    <source>
        <dbReference type="ARBA" id="ARBA00023002"/>
    </source>
</evidence>
<evidence type="ECO:0000256" key="1">
    <source>
        <dbReference type="ARBA" id="ARBA00006484"/>
    </source>
</evidence>
<dbReference type="PANTHER" id="PTHR43477:SF1">
    <property type="entry name" value="DIHYDROANTICAPSIN 7-DEHYDROGENASE"/>
    <property type="match status" value="1"/>
</dbReference>
<keyword evidence="2" id="KW-0560">Oxidoreductase</keyword>
<name>A0A5C6UU96_9FLAO</name>